<evidence type="ECO:0000259" key="1">
    <source>
        <dbReference type="Pfam" id="PF02589"/>
    </source>
</evidence>
<proteinExistence type="predicted"/>
<protein>
    <submittedName>
        <fullName evidence="2">Lactate utilization protein</fullName>
    </submittedName>
</protein>
<dbReference type="InterPro" id="IPR003741">
    <property type="entry name" value="LUD_dom"/>
</dbReference>
<dbReference type="PANTHER" id="PTHR36179">
    <property type="entry name" value="LUD_DOM DOMAIN-CONTAINING PROTEIN"/>
    <property type="match status" value="1"/>
</dbReference>
<feature type="domain" description="LUD" evidence="1">
    <location>
        <begin position="14"/>
        <end position="164"/>
    </location>
</feature>
<dbReference type="Proteomes" id="UP000808388">
    <property type="component" value="Unassembled WGS sequence"/>
</dbReference>
<dbReference type="Gene3D" id="3.40.50.10420">
    <property type="entry name" value="NagB/RpiA/CoA transferase-like"/>
    <property type="match status" value="1"/>
</dbReference>
<comment type="caution">
    <text evidence="2">The sequence shown here is derived from an EMBL/GenBank/DDBJ whole genome shotgun (WGS) entry which is preliminary data.</text>
</comment>
<evidence type="ECO:0000313" key="2">
    <source>
        <dbReference type="EMBL" id="MBI3627611.1"/>
    </source>
</evidence>
<evidence type="ECO:0000313" key="3">
    <source>
        <dbReference type="Proteomes" id="UP000808388"/>
    </source>
</evidence>
<accession>A0A9D6QYP0</accession>
<dbReference type="Pfam" id="PF02589">
    <property type="entry name" value="LUD_dom"/>
    <property type="match status" value="1"/>
</dbReference>
<sequence>MSFDIVASKDTQENLVTTLKGRNVEVILAENGAAALDKIKSLIPQGASVMNGSSVTLETIGFVDYLKSGAHGWNNLHAAILAEKDPAKQSALRKQAVLSDYYLGSVHAIAETGEMIIGSNSGSQLPHVVFTSPNIIFVAGAQKIVPTFDTAMQRLKEYVIPLEDRHMQEKYGVGTYPSKIVIFNRENPMMGRTVWLMLVNEKLGF</sequence>
<dbReference type="PANTHER" id="PTHR36179:SF2">
    <property type="entry name" value="LUD DOMAIN-CONTAINING PROTEIN"/>
    <property type="match status" value="1"/>
</dbReference>
<dbReference type="InterPro" id="IPR037171">
    <property type="entry name" value="NagB/RpiA_transferase-like"/>
</dbReference>
<name>A0A9D6QYP0_9BACT</name>
<dbReference type="AlphaFoldDB" id="A0A9D6QYP0"/>
<organism evidence="2 3">
    <name type="scientific">Candidatus Sungiibacteriota bacterium</name>
    <dbReference type="NCBI Taxonomy" id="2750080"/>
    <lineage>
        <taxon>Bacteria</taxon>
        <taxon>Candidatus Sungiibacteriota</taxon>
    </lineage>
</organism>
<gene>
    <name evidence="2" type="ORF">HY220_02605</name>
</gene>
<reference evidence="2" key="1">
    <citation type="submission" date="2020-07" db="EMBL/GenBank/DDBJ databases">
        <title>Huge and variable diversity of episymbiotic CPR bacteria and DPANN archaea in groundwater ecosystems.</title>
        <authorList>
            <person name="He C.Y."/>
            <person name="Keren R."/>
            <person name="Whittaker M."/>
            <person name="Farag I.F."/>
            <person name="Doudna J."/>
            <person name="Cate J.H.D."/>
            <person name="Banfield J.F."/>
        </authorList>
    </citation>
    <scope>NUCLEOTIDE SEQUENCE</scope>
    <source>
        <strain evidence="2">NC_groundwater_972_Pr1_S-0.2um_49_27</strain>
    </source>
</reference>
<dbReference type="SUPFAM" id="SSF100950">
    <property type="entry name" value="NagB/RpiA/CoA transferase-like"/>
    <property type="match status" value="1"/>
</dbReference>
<dbReference type="InterPro" id="IPR024185">
    <property type="entry name" value="FTHF_cligase-like_sf"/>
</dbReference>
<dbReference type="EMBL" id="JACQCQ010000009">
    <property type="protein sequence ID" value="MBI3627611.1"/>
    <property type="molecule type" value="Genomic_DNA"/>
</dbReference>